<protein>
    <submittedName>
        <fullName evidence="15">Iron complex outermembrane recepter protein</fullName>
    </submittedName>
</protein>
<dbReference type="AlphaFoldDB" id="A0A8G2CHE6"/>
<evidence type="ECO:0000256" key="4">
    <source>
        <dbReference type="ARBA" id="ARBA00022496"/>
    </source>
</evidence>
<accession>A0A8G2CHE6</accession>
<keyword evidence="8" id="KW-0406">Ion transport</keyword>
<organism evidence="15 16">
    <name type="scientific">Acidiphilium rubrum</name>
    <dbReference type="NCBI Taxonomy" id="526"/>
    <lineage>
        <taxon>Bacteria</taxon>
        <taxon>Pseudomonadati</taxon>
        <taxon>Pseudomonadota</taxon>
        <taxon>Alphaproteobacteria</taxon>
        <taxon>Acetobacterales</taxon>
        <taxon>Acidocellaceae</taxon>
        <taxon>Acidiphilium</taxon>
    </lineage>
</organism>
<dbReference type="InterPro" id="IPR036942">
    <property type="entry name" value="Beta-barrel_TonB_sf"/>
</dbReference>
<dbReference type="Pfam" id="PF00593">
    <property type="entry name" value="TonB_dep_Rec_b-barrel"/>
    <property type="match status" value="1"/>
</dbReference>
<evidence type="ECO:0000313" key="16">
    <source>
        <dbReference type="Proteomes" id="UP000186308"/>
    </source>
</evidence>
<keyword evidence="16" id="KW-1185">Reference proteome</keyword>
<dbReference type="GO" id="GO:0015344">
    <property type="term" value="F:siderophore uptake transmembrane transporter activity"/>
    <property type="evidence" value="ECO:0007669"/>
    <property type="project" value="TreeGrafter"/>
</dbReference>
<keyword evidence="6 13" id="KW-0732">Signal</keyword>
<evidence type="ECO:0000256" key="10">
    <source>
        <dbReference type="ARBA" id="ARBA00023136"/>
    </source>
</evidence>
<evidence type="ECO:0000256" key="6">
    <source>
        <dbReference type="ARBA" id="ARBA00022729"/>
    </source>
</evidence>
<feature type="chain" id="PRO_5034415334" evidence="13">
    <location>
        <begin position="32"/>
        <end position="772"/>
    </location>
</feature>
<evidence type="ECO:0000256" key="12">
    <source>
        <dbReference type="PROSITE-ProRule" id="PRU01360"/>
    </source>
</evidence>
<evidence type="ECO:0000256" key="1">
    <source>
        <dbReference type="ARBA" id="ARBA00004571"/>
    </source>
</evidence>
<keyword evidence="10 12" id="KW-0472">Membrane</keyword>
<feature type="domain" description="TonB-dependent receptor-like beta-barrel" evidence="14">
    <location>
        <begin position="240"/>
        <end position="729"/>
    </location>
</feature>
<dbReference type="PANTHER" id="PTHR32552">
    <property type="entry name" value="FERRICHROME IRON RECEPTOR-RELATED"/>
    <property type="match status" value="1"/>
</dbReference>
<evidence type="ECO:0000313" key="15">
    <source>
        <dbReference type="EMBL" id="SIQ05061.1"/>
    </source>
</evidence>
<dbReference type="Gene3D" id="2.170.130.10">
    <property type="entry name" value="TonB-dependent receptor, plug domain"/>
    <property type="match status" value="1"/>
</dbReference>
<comment type="subcellular location">
    <subcellularLocation>
        <location evidence="1 12">Cell outer membrane</location>
        <topology evidence="1 12">Multi-pass membrane protein</topology>
    </subcellularLocation>
</comment>
<feature type="signal peptide" evidence="13">
    <location>
        <begin position="1"/>
        <end position="31"/>
    </location>
</feature>
<dbReference type="SUPFAM" id="SSF56935">
    <property type="entry name" value="Porins"/>
    <property type="match status" value="1"/>
</dbReference>
<name>A0A8G2CHE6_ACIRU</name>
<dbReference type="InterPro" id="IPR000531">
    <property type="entry name" value="Beta-barrel_TonB"/>
</dbReference>
<keyword evidence="4" id="KW-0410">Iron transport</keyword>
<evidence type="ECO:0000256" key="13">
    <source>
        <dbReference type="SAM" id="SignalP"/>
    </source>
</evidence>
<evidence type="ECO:0000256" key="3">
    <source>
        <dbReference type="ARBA" id="ARBA00022452"/>
    </source>
</evidence>
<evidence type="ECO:0000256" key="2">
    <source>
        <dbReference type="ARBA" id="ARBA00022448"/>
    </source>
</evidence>
<comment type="similarity">
    <text evidence="12">Belongs to the TonB-dependent receptor family.</text>
</comment>
<dbReference type="EMBL" id="FTNE01000001">
    <property type="protein sequence ID" value="SIQ05061.1"/>
    <property type="molecule type" value="Genomic_DNA"/>
</dbReference>
<gene>
    <name evidence="15" type="ORF">SAMN05421828_10184</name>
</gene>
<dbReference type="PANTHER" id="PTHR32552:SF68">
    <property type="entry name" value="FERRICHROME OUTER MEMBRANE TRANSPORTER_PHAGE RECEPTOR"/>
    <property type="match status" value="1"/>
</dbReference>
<evidence type="ECO:0000259" key="14">
    <source>
        <dbReference type="Pfam" id="PF00593"/>
    </source>
</evidence>
<dbReference type="InterPro" id="IPR039426">
    <property type="entry name" value="TonB-dep_rcpt-like"/>
</dbReference>
<reference evidence="15 16" key="1">
    <citation type="submission" date="2017-01" db="EMBL/GenBank/DDBJ databases">
        <authorList>
            <person name="Varghese N."/>
            <person name="Submissions S."/>
        </authorList>
    </citation>
    <scope>NUCLEOTIDE SEQUENCE [LARGE SCALE GENOMIC DNA]</scope>
    <source>
        <strain evidence="15 16">ATCC 35905</strain>
    </source>
</reference>
<evidence type="ECO:0000256" key="8">
    <source>
        <dbReference type="ARBA" id="ARBA00023065"/>
    </source>
</evidence>
<keyword evidence="3 12" id="KW-1134">Transmembrane beta strand</keyword>
<dbReference type="GO" id="GO:0009279">
    <property type="term" value="C:cell outer membrane"/>
    <property type="evidence" value="ECO:0007669"/>
    <property type="project" value="UniProtKB-SubCell"/>
</dbReference>
<evidence type="ECO:0000256" key="11">
    <source>
        <dbReference type="ARBA" id="ARBA00023237"/>
    </source>
</evidence>
<sequence>MGYGDFAMRRGVRTMLLGAVSALAVMTQGHAQAVNAGTVSASGTAAAPGNYANQVLTRKAVKQQAQSVSVVKKSTIDLLAPIASGTQAISTLPGVVISGYSSSAGTARSTISIRGIKVGFNSVPGDIETNGITNLFDGIPLNSLIQGTGFHSVQIPFGALLAGVNVIYGPGNPRDRWFDSLGGTVNFIPVQPSAKASATASASYGSFDSQVYSLVAQTGLHDGWEGVIGLNHAFNHTFRRGPYDWPARNDQVYFKITKRFDGGHVSLGGYYIHNREFRPNQIPVEPQAGVTLGGLNANAPLYSQQTSGFYSDLPNNVWFKENQIIDYIGYAKLTKRISDNTTLHDLFWYRHGDVIHYRLNYGFIGASSQDTEFYAPYSDTIGDKLDFDTKLQYNTISYGAYVINAHTHDIYDGYNTNLGTTRQNPASITRDVYNNLYLAAFVQDKIEPIAGLRIVPGVQLVNYETRYVNQSPIAAINLPGTGFNTYPNTSKDFNRVQPSLGASYDVLPWATLYGNFAVTYQNPTGGNFANNQINLPALKPVKSTDYEIGVRMFQRGFLGLDSASADINYFRDDLEDETVGIANPNNPTQTTFGFGSGRLQGVNASLKANFNFHWMAFANLGYLDARYLTYTAPSGNVYQNLPDPASPRDTANIGVRYQVFAGANLIGANLWDQYVGKRYLFNNAIGAPTHNAIVPYNLLNASITLKTPYLNRYVSHLGEVDVSFYATNLLGRKYNATEYISAGGYFNTPTGGYAIANPGAPRAFYGTVTVKF</sequence>
<evidence type="ECO:0000256" key="9">
    <source>
        <dbReference type="ARBA" id="ARBA00023077"/>
    </source>
</evidence>
<keyword evidence="9" id="KW-0798">TonB box</keyword>
<dbReference type="InterPro" id="IPR037066">
    <property type="entry name" value="Plug_dom_sf"/>
</dbReference>
<comment type="caution">
    <text evidence="15">The sequence shown here is derived from an EMBL/GenBank/DDBJ whole genome shotgun (WGS) entry which is preliminary data.</text>
</comment>
<keyword evidence="7" id="KW-0408">Iron</keyword>
<dbReference type="PROSITE" id="PS52016">
    <property type="entry name" value="TONB_DEPENDENT_REC_3"/>
    <property type="match status" value="1"/>
</dbReference>
<keyword evidence="11 12" id="KW-0998">Cell outer membrane</keyword>
<evidence type="ECO:0000256" key="5">
    <source>
        <dbReference type="ARBA" id="ARBA00022692"/>
    </source>
</evidence>
<keyword evidence="2 12" id="KW-0813">Transport</keyword>
<dbReference type="Proteomes" id="UP000186308">
    <property type="component" value="Unassembled WGS sequence"/>
</dbReference>
<keyword evidence="5 12" id="KW-0812">Transmembrane</keyword>
<evidence type="ECO:0000256" key="7">
    <source>
        <dbReference type="ARBA" id="ARBA00023004"/>
    </source>
</evidence>
<proteinExistence type="inferred from homology"/>
<dbReference type="Gene3D" id="2.40.170.20">
    <property type="entry name" value="TonB-dependent receptor, beta-barrel domain"/>
    <property type="match status" value="1"/>
</dbReference>